<protein>
    <submittedName>
        <fullName evidence="1">Uncharacterized protein</fullName>
    </submittedName>
</protein>
<dbReference type="EMBL" id="LKAM01000001">
    <property type="protein sequence ID" value="KUM50608.1"/>
    <property type="molecule type" value="Genomic_DNA"/>
</dbReference>
<comment type="caution">
    <text evidence="1">The sequence shown here is derived from an EMBL/GenBank/DDBJ whole genome shotgun (WGS) entry which is preliminary data.</text>
</comment>
<gene>
    <name evidence="1" type="ORF">ABT39_MTgene452</name>
</gene>
<reference evidence="1" key="1">
    <citation type="journal article" date="2015" name="Genome Biol. Evol.">
        <title>Organellar Genomes of White Spruce (Picea glauca): Assembly and Annotation.</title>
        <authorList>
            <person name="Jackman S.D."/>
            <person name="Warren R.L."/>
            <person name="Gibb E.A."/>
            <person name="Vandervalk B.P."/>
            <person name="Mohamadi H."/>
            <person name="Chu J."/>
            <person name="Raymond A."/>
            <person name="Pleasance S."/>
            <person name="Coope R."/>
            <person name="Wildung M.R."/>
            <person name="Ritland C.E."/>
            <person name="Bousquet J."/>
            <person name="Jones S.J."/>
            <person name="Bohlmann J."/>
            <person name="Birol I."/>
        </authorList>
    </citation>
    <scope>NUCLEOTIDE SEQUENCE [LARGE SCALE GENOMIC DNA]</scope>
    <source>
        <tissue evidence="1">Flushing bud</tissue>
    </source>
</reference>
<geneLocation type="mitochondrion" evidence="1"/>
<dbReference type="AlphaFoldDB" id="A0A101M441"/>
<sequence length="144" mass="16336">MLQAGSLLPLLAIQNIYPHPYLSFYLFLSILSLWSSNVVPQRAQGYTFPVAIRWLFLISLLGRWVIQICHSDFHDPSLNERDHSGMNYICNYDGAWPMGSKIRVGAGINQLDFYGHLQAFYGYLIPEPIRRGGNGSLSEWAMAV</sequence>
<accession>A0A101M441</accession>
<keyword evidence="1" id="KW-0496">Mitochondrion</keyword>
<name>A0A101M441_PICGL</name>
<proteinExistence type="predicted"/>
<organism evidence="1">
    <name type="scientific">Picea glauca</name>
    <name type="common">White spruce</name>
    <name type="synonym">Pinus glauca</name>
    <dbReference type="NCBI Taxonomy" id="3330"/>
    <lineage>
        <taxon>Eukaryota</taxon>
        <taxon>Viridiplantae</taxon>
        <taxon>Streptophyta</taxon>
        <taxon>Embryophyta</taxon>
        <taxon>Tracheophyta</taxon>
        <taxon>Spermatophyta</taxon>
        <taxon>Pinopsida</taxon>
        <taxon>Pinidae</taxon>
        <taxon>Conifers I</taxon>
        <taxon>Pinales</taxon>
        <taxon>Pinaceae</taxon>
        <taxon>Picea</taxon>
    </lineage>
</organism>
<evidence type="ECO:0000313" key="1">
    <source>
        <dbReference type="EMBL" id="KUM50608.1"/>
    </source>
</evidence>